<name>A0A3E2NSX5_9SPHI</name>
<keyword evidence="3" id="KW-1185">Reference proteome</keyword>
<sequence length="170" mass="19151">MNKMLLIIILVFISSCQQKSDKLEMITVAIGYCPGGCVSSATEITLHTYHYYEGNNSTKPGYYEGKLPASDWDRISAEVDKIDINSLHTEDTPVADDTWIEVLIKSEGRITHLKSVTYKKMPAKLMKVINLVLGTSKKVKLTKSDESYPFKTTYQQTNIVVKPKFAPVNR</sequence>
<dbReference type="AlphaFoldDB" id="A0A3E2NSX5"/>
<reference evidence="2 3" key="1">
    <citation type="submission" date="2018-08" db="EMBL/GenBank/DDBJ databases">
        <title>Mucilaginibacter terrae sp. nov., isolated from manganese diggings.</title>
        <authorList>
            <person name="Huang Y."/>
            <person name="Zhou Z."/>
        </authorList>
    </citation>
    <scope>NUCLEOTIDE SEQUENCE [LARGE SCALE GENOMIC DNA]</scope>
    <source>
        <strain evidence="2 3">ZH6</strain>
    </source>
</reference>
<accession>A0A3E2NSX5</accession>
<evidence type="ECO:0000313" key="2">
    <source>
        <dbReference type="EMBL" id="RFZ84122.1"/>
    </source>
</evidence>
<proteinExistence type="predicted"/>
<evidence type="ECO:0000313" key="3">
    <source>
        <dbReference type="Proteomes" id="UP000260823"/>
    </source>
</evidence>
<dbReference type="Proteomes" id="UP000260823">
    <property type="component" value="Unassembled WGS sequence"/>
</dbReference>
<dbReference type="PROSITE" id="PS51257">
    <property type="entry name" value="PROKAR_LIPOPROTEIN"/>
    <property type="match status" value="1"/>
</dbReference>
<dbReference type="Pfam" id="PF20033">
    <property type="entry name" value="DUF6438"/>
    <property type="match status" value="1"/>
</dbReference>
<organism evidence="2 3">
    <name type="scientific">Mucilaginibacter terrenus</name>
    <dbReference type="NCBI Taxonomy" id="2482727"/>
    <lineage>
        <taxon>Bacteria</taxon>
        <taxon>Pseudomonadati</taxon>
        <taxon>Bacteroidota</taxon>
        <taxon>Sphingobacteriia</taxon>
        <taxon>Sphingobacteriales</taxon>
        <taxon>Sphingobacteriaceae</taxon>
        <taxon>Mucilaginibacter</taxon>
    </lineage>
</organism>
<protein>
    <recommendedName>
        <fullName evidence="1">DUF6438 domain-containing protein</fullName>
    </recommendedName>
</protein>
<gene>
    <name evidence="2" type="ORF">DYU05_00340</name>
</gene>
<dbReference type="EMBL" id="QWDE01000001">
    <property type="protein sequence ID" value="RFZ84122.1"/>
    <property type="molecule type" value="Genomic_DNA"/>
</dbReference>
<feature type="domain" description="DUF6438" evidence="1">
    <location>
        <begin position="26"/>
        <end position="131"/>
    </location>
</feature>
<dbReference type="InterPro" id="IPR045497">
    <property type="entry name" value="DUF6438"/>
</dbReference>
<comment type="caution">
    <text evidence="2">The sequence shown here is derived from an EMBL/GenBank/DDBJ whole genome shotgun (WGS) entry which is preliminary data.</text>
</comment>
<evidence type="ECO:0000259" key="1">
    <source>
        <dbReference type="Pfam" id="PF20033"/>
    </source>
</evidence>